<reference evidence="1" key="1">
    <citation type="submission" date="2020-04" db="EMBL/GenBank/DDBJ databases">
        <authorList>
            <person name="Chiriac C."/>
            <person name="Salcher M."/>
            <person name="Ghai R."/>
            <person name="Kavagutti S V."/>
        </authorList>
    </citation>
    <scope>NUCLEOTIDE SEQUENCE</scope>
</reference>
<organism evidence="1">
    <name type="scientific">uncultured Caudovirales phage</name>
    <dbReference type="NCBI Taxonomy" id="2100421"/>
    <lineage>
        <taxon>Viruses</taxon>
        <taxon>Duplodnaviria</taxon>
        <taxon>Heunggongvirae</taxon>
        <taxon>Uroviricota</taxon>
        <taxon>Caudoviricetes</taxon>
        <taxon>Peduoviridae</taxon>
        <taxon>Maltschvirus</taxon>
        <taxon>Maltschvirus maltsch</taxon>
    </lineage>
</organism>
<name>A0A6J5NJP6_9CAUD</name>
<sequence>MRYAVIENGVVANVILTDDPGPDDVATDVAGPGWTYDGQTFTAPVSPAQPVRVTKADFQRLLTPAERYAINALRKLIATLPPAEYSDPANILLVAAEDVMFAFEQPAEFIELNHPDTYQGLMLLSYLGVMTPERAAEIVA</sequence>
<accession>A0A6J5NJP6</accession>
<dbReference type="EMBL" id="LR796660">
    <property type="protein sequence ID" value="CAB4157956.1"/>
    <property type="molecule type" value="Genomic_DNA"/>
</dbReference>
<protein>
    <submittedName>
        <fullName evidence="1">Uncharacterized protein</fullName>
    </submittedName>
</protein>
<gene>
    <name evidence="1" type="ORF">UFOVP679_60</name>
</gene>
<proteinExistence type="predicted"/>
<evidence type="ECO:0000313" key="1">
    <source>
        <dbReference type="EMBL" id="CAB4157956.1"/>
    </source>
</evidence>